<comment type="caution">
    <text evidence="1">The sequence shown here is derived from an EMBL/GenBank/DDBJ whole genome shotgun (WGS) entry which is preliminary data.</text>
</comment>
<sequence length="484" mass="54500">MPPAMISSKSVLIMSGRFLNDFVSFIVFSLLDAVDFILCYVYKIIDFFIEADWKPCYCSSAKEAITSSGKILVSERGESNKIVCLTSSKLQLEEISDTLYTRSSLVSEISKSTVNELKRFKIETTAATVCEKTTTAAGRKGTVRSTFTVNSTIVEMLQGKIGGGQQSSHPPVPRWSDCDCTTCNSWTKESLYVKAEGATTDNVEEDVLFIHGFISSSAFWTETLFPNFSESAKSKYRFIAVDLLGFGRSPKPTDSLYTLREHLDMIERSVLEPYKVKSFHIVAHSLGCILALALAIKHPASVKSLTLLAPPYFPAPKGVQATQYMMRRVAPRRVWPLIAMGASMACWYEHISRTICLLICKNHRLWDFLTKLVTRNRIRTYMIDVFCCHSHNAAWHTLHNIICGTAGKIEGYLDIVRTKLKCPVTVFHGRDDELIPVECSYNVQSRVPRARVKVIENKDHITIVVGRQQAFARELEQIWKNSTD</sequence>
<protein>
    <submittedName>
        <fullName evidence="1">Uncharacterized protein</fullName>
    </submittedName>
</protein>
<dbReference type="EMBL" id="CM044706">
    <property type="protein sequence ID" value="KAI5656267.1"/>
    <property type="molecule type" value="Genomic_DNA"/>
</dbReference>
<evidence type="ECO:0000313" key="1">
    <source>
        <dbReference type="EMBL" id="KAI5656267.1"/>
    </source>
</evidence>
<proteinExistence type="predicted"/>
<dbReference type="Proteomes" id="UP001060085">
    <property type="component" value="Linkage Group LG06"/>
</dbReference>
<reference evidence="2" key="1">
    <citation type="journal article" date="2023" name="Nat. Plants">
        <title>Single-cell RNA sequencing provides a high-resolution roadmap for understanding the multicellular compartmentation of specialized metabolism.</title>
        <authorList>
            <person name="Sun S."/>
            <person name="Shen X."/>
            <person name="Li Y."/>
            <person name="Li Y."/>
            <person name="Wang S."/>
            <person name="Li R."/>
            <person name="Zhang H."/>
            <person name="Shen G."/>
            <person name="Guo B."/>
            <person name="Wei J."/>
            <person name="Xu J."/>
            <person name="St-Pierre B."/>
            <person name="Chen S."/>
            <person name="Sun C."/>
        </authorList>
    </citation>
    <scope>NUCLEOTIDE SEQUENCE [LARGE SCALE GENOMIC DNA]</scope>
</reference>
<evidence type="ECO:0000313" key="2">
    <source>
        <dbReference type="Proteomes" id="UP001060085"/>
    </source>
</evidence>
<gene>
    <name evidence="1" type="ORF">M9H77_25060</name>
</gene>
<accession>A0ACC0A8I5</accession>
<name>A0ACC0A8I5_CATRO</name>
<organism evidence="1 2">
    <name type="scientific">Catharanthus roseus</name>
    <name type="common">Madagascar periwinkle</name>
    <name type="synonym">Vinca rosea</name>
    <dbReference type="NCBI Taxonomy" id="4058"/>
    <lineage>
        <taxon>Eukaryota</taxon>
        <taxon>Viridiplantae</taxon>
        <taxon>Streptophyta</taxon>
        <taxon>Embryophyta</taxon>
        <taxon>Tracheophyta</taxon>
        <taxon>Spermatophyta</taxon>
        <taxon>Magnoliopsida</taxon>
        <taxon>eudicotyledons</taxon>
        <taxon>Gunneridae</taxon>
        <taxon>Pentapetalae</taxon>
        <taxon>asterids</taxon>
        <taxon>lamiids</taxon>
        <taxon>Gentianales</taxon>
        <taxon>Apocynaceae</taxon>
        <taxon>Rauvolfioideae</taxon>
        <taxon>Vinceae</taxon>
        <taxon>Catharanthinae</taxon>
        <taxon>Catharanthus</taxon>
    </lineage>
</organism>
<keyword evidence="2" id="KW-1185">Reference proteome</keyword>